<dbReference type="InterPro" id="IPR019109">
    <property type="entry name" value="MamF_MmsF"/>
</dbReference>
<feature type="transmembrane region" description="Helical" evidence="5">
    <location>
        <begin position="73"/>
        <end position="98"/>
    </location>
</feature>
<evidence type="ECO:0000313" key="7">
    <source>
        <dbReference type="Proteomes" id="UP000051236"/>
    </source>
</evidence>
<organism evidence="6 7">
    <name type="scientific">Agrilactobacillus composti DSM 18527 = JCM 14202</name>
    <dbReference type="NCBI Taxonomy" id="1423734"/>
    <lineage>
        <taxon>Bacteria</taxon>
        <taxon>Bacillati</taxon>
        <taxon>Bacillota</taxon>
        <taxon>Bacilli</taxon>
        <taxon>Lactobacillales</taxon>
        <taxon>Lactobacillaceae</taxon>
        <taxon>Agrilactobacillus</taxon>
    </lineage>
</organism>
<feature type="transmembrane region" description="Helical" evidence="5">
    <location>
        <begin position="42"/>
        <end position="67"/>
    </location>
</feature>
<accession>X0PRG3</accession>
<name>X0PRG3_9LACO</name>
<dbReference type="eggNOG" id="ENOG5032VBI">
    <property type="taxonomic scope" value="Bacteria"/>
</dbReference>
<evidence type="ECO:0000313" key="6">
    <source>
        <dbReference type="EMBL" id="KRM30768.1"/>
    </source>
</evidence>
<comment type="caution">
    <text evidence="6">The sequence shown here is derived from an EMBL/GenBank/DDBJ whole genome shotgun (WGS) entry which is preliminary data.</text>
</comment>
<gene>
    <name evidence="6" type="ORF">FC83_GL001326</name>
</gene>
<keyword evidence="3 5" id="KW-1133">Transmembrane helix</keyword>
<keyword evidence="7" id="KW-1185">Reference proteome</keyword>
<keyword evidence="4 5" id="KW-0472">Membrane</keyword>
<dbReference type="PATRIC" id="fig|1423734.3.peg.1341"/>
<dbReference type="EMBL" id="AZGA01000087">
    <property type="protein sequence ID" value="KRM30768.1"/>
    <property type="molecule type" value="Genomic_DNA"/>
</dbReference>
<comment type="subcellular location">
    <subcellularLocation>
        <location evidence="1">Membrane</location>
        <topology evidence="1">Multi-pass membrane protein</topology>
    </subcellularLocation>
</comment>
<protein>
    <recommendedName>
        <fullName evidence="8">Integral membrane protein</fullName>
    </recommendedName>
</protein>
<evidence type="ECO:0000256" key="3">
    <source>
        <dbReference type="ARBA" id="ARBA00022989"/>
    </source>
</evidence>
<sequence length="106" mass="11376">MNEHKILRGLSYISVIFAPIIFPLIVWLVSDAGSATRDTAKHALWLHIIPTILSIGVFTIIGGTGLLTGSSLITSGVSGVLMILLAIVDIFLVVYNLYRGIKLLAS</sequence>
<dbReference type="Proteomes" id="UP000051236">
    <property type="component" value="Unassembled WGS sequence"/>
</dbReference>
<evidence type="ECO:0008006" key="8">
    <source>
        <dbReference type="Google" id="ProtNLM"/>
    </source>
</evidence>
<evidence type="ECO:0000256" key="1">
    <source>
        <dbReference type="ARBA" id="ARBA00004141"/>
    </source>
</evidence>
<dbReference type="AlphaFoldDB" id="X0PRG3"/>
<dbReference type="STRING" id="1423734.FC83_GL001326"/>
<evidence type="ECO:0000256" key="2">
    <source>
        <dbReference type="ARBA" id="ARBA00022692"/>
    </source>
</evidence>
<proteinExistence type="predicted"/>
<dbReference type="Pfam" id="PF09685">
    <property type="entry name" value="MamF_MmsF"/>
    <property type="match status" value="1"/>
</dbReference>
<evidence type="ECO:0000256" key="5">
    <source>
        <dbReference type="SAM" id="Phobius"/>
    </source>
</evidence>
<feature type="transmembrane region" description="Helical" evidence="5">
    <location>
        <begin position="12"/>
        <end position="30"/>
    </location>
</feature>
<evidence type="ECO:0000256" key="4">
    <source>
        <dbReference type="ARBA" id="ARBA00023136"/>
    </source>
</evidence>
<keyword evidence="2 5" id="KW-0812">Transmembrane</keyword>
<reference evidence="6 7" key="1">
    <citation type="journal article" date="2015" name="Genome Announc.">
        <title>Expanding the biotechnology potential of lactobacilli through comparative genomics of 213 strains and associated genera.</title>
        <authorList>
            <person name="Sun Z."/>
            <person name="Harris H.M."/>
            <person name="McCann A."/>
            <person name="Guo C."/>
            <person name="Argimon S."/>
            <person name="Zhang W."/>
            <person name="Yang X."/>
            <person name="Jeffery I.B."/>
            <person name="Cooney J.C."/>
            <person name="Kagawa T.F."/>
            <person name="Liu W."/>
            <person name="Song Y."/>
            <person name="Salvetti E."/>
            <person name="Wrobel A."/>
            <person name="Rasinkangas P."/>
            <person name="Parkhill J."/>
            <person name="Rea M.C."/>
            <person name="O'Sullivan O."/>
            <person name="Ritari J."/>
            <person name="Douillard F.P."/>
            <person name="Paul Ross R."/>
            <person name="Yang R."/>
            <person name="Briner A.E."/>
            <person name="Felis G.E."/>
            <person name="de Vos W.M."/>
            <person name="Barrangou R."/>
            <person name="Klaenhammer T.R."/>
            <person name="Caufield P.W."/>
            <person name="Cui Y."/>
            <person name="Zhang H."/>
            <person name="O'Toole P.W."/>
        </authorList>
    </citation>
    <scope>NUCLEOTIDE SEQUENCE [LARGE SCALE GENOMIC DNA]</scope>
    <source>
        <strain evidence="6 7">DSM 18527</strain>
    </source>
</reference>